<protein>
    <submittedName>
        <fullName evidence="7">Putative membrane protein SpoIIM required for sporulation/putative RDD family membrane protein YckC</fullName>
    </submittedName>
</protein>
<comment type="subcellular location">
    <subcellularLocation>
        <location evidence="1">Membrane</location>
        <topology evidence="1">Multi-pass membrane protein</topology>
    </subcellularLocation>
</comment>
<accession>A0A841GY41</accession>
<proteinExistence type="predicted"/>
<evidence type="ECO:0000256" key="5">
    <source>
        <dbReference type="SAM" id="Phobius"/>
    </source>
</evidence>
<dbReference type="GO" id="GO:0016020">
    <property type="term" value="C:membrane"/>
    <property type="evidence" value="ECO:0007669"/>
    <property type="project" value="UniProtKB-SubCell"/>
</dbReference>
<keyword evidence="8" id="KW-1185">Reference proteome</keyword>
<feature type="transmembrane region" description="Helical" evidence="5">
    <location>
        <begin position="573"/>
        <end position="590"/>
    </location>
</feature>
<evidence type="ECO:0000256" key="3">
    <source>
        <dbReference type="ARBA" id="ARBA00022989"/>
    </source>
</evidence>
<keyword evidence="2 5" id="KW-0812">Transmembrane</keyword>
<evidence type="ECO:0000313" key="7">
    <source>
        <dbReference type="EMBL" id="MBB6070658.1"/>
    </source>
</evidence>
<keyword evidence="4 5" id="KW-0472">Membrane</keyword>
<dbReference type="EMBL" id="JACHIA010000005">
    <property type="protein sequence ID" value="MBB6070658.1"/>
    <property type="molecule type" value="Genomic_DNA"/>
</dbReference>
<evidence type="ECO:0000256" key="4">
    <source>
        <dbReference type="ARBA" id="ARBA00023136"/>
    </source>
</evidence>
<dbReference type="PANTHER" id="PTHR35337">
    <property type="entry name" value="SLR1478 PROTEIN"/>
    <property type="match status" value="1"/>
</dbReference>
<name>A0A841GY41_9BACT</name>
<keyword evidence="3 5" id="KW-1133">Transmembrane helix</keyword>
<evidence type="ECO:0000256" key="1">
    <source>
        <dbReference type="ARBA" id="ARBA00004141"/>
    </source>
</evidence>
<dbReference type="InterPro" id="IPR002798">
    <property type="entry name" value="SpoIIM-like"/>
</dbReference>
<evidence type="ECO:0000313" key="8">
    <source>
        <dbReference type="Proteomes" id="UP000582837"/>
    </source>
</evidence>
<dbReference type="Pfam" id="PF01944">
    <property type="entry name" value="SpoIIM"/>
    <property type="match status" value="1"/>
</dbReference>
<evidence type="ECO:0000259" key="6">
    <source>
        <dbReference type="Pfam" id="PF06271"/>
    </source>
</evidence>
<dbReference type="Pfam" id="PF06271">
    <property type="entry name" value="RDD"/>
    <property type="match status" value="1"/>
</dbReference>
<feature type="transmembrane region" description="Helical" evidence="5">
    <location>
        <begin position="540"/>
        <end position="561"/>
    </location>
</feature>
<feature type="transmembrane region" description="Helical" evidence="5">
    <location>
        <begin position="38"/>
        <end position="63"/>
    </location>
</feature>
<dbReference type="InterPro" id="IPR010432">
    <property type="entry name" value="RDD"/>
</dbReference>
<dbReference type="AlphaFoldDB" id="A0A841GY41"/>
<gene>
    <name evidence="7" type="ORF">HNQ61_002279</name>
</gene>
<comment type="caution">
    <text evidence="7">The sequence shown here is derived from an EMBL/GenBank/DDBJ whole genome shotgun (WGS) entry which is preliminary data.</text>
</comment>
<feature type="transmembrane region" description="Helical" evidence="5">
    <location>
        <begin position="452"/>
        <end position="484"/>
    </location>
</feature>
<feature type="transmembrane region" description="Helical" evidence="5">
    <location>
        <begin position="504"/>
        <end position="524"/>
    </location>
</feature>
<dbReference type="RefSeq" id="WP_170034506.1">
    <property type="nucleotide sequence ID" value="NZ_JABDTL010000001.1"/>
</dbReference>
<dbReference type="PANTHER" id="PTHR35337:SF1">
    <property type="entry name" value="SLR1478 PROTEIN"/>
    <property type="match status" value="1"/>
</dbReference>
<dbReference type="Proteomes" id="UP000582837">
    <property type="component" value="Unassembled WGS sequence"/>
</dbReference>
<feature type="transmembrane region" description="Helical" evidence="5">
    <location>
        <begin position="75"/>
        <end position="94"/>
    </location>
</feature>
<feature type="domain" description="RDD" evidence="6">
    <location>
        <begin position="32"/>
        <end position="166"/>
    </location>
</feature>
<sequence length="605" mass="65091">MTLVQTAPAHVLADRQVDVETPEHVAIGYELADLGSRFTALLLDALILMGSVFGFGIVASLILSAIGAENVVGGLGMGVVTILIFLMVWGYFIFFEGLRDGQTPGKKRMGIRVVHDGGYPVTVRAAAVRTFIKVIVDIQPGGSCIFGGLSMMLHPQTKRIGDLAAGTVVVRDRTGHAIPEESTAPAGPALGPPRMSTEEFTAVSMYVQRRLSLDGSVRAELSRKLMARVERHVMEDARRTAMSPDAYLSLLHQEETERRRAAGAGGRAGTAQATALVRRQRAEWAEYQKTLDETRRMGLDTLDEGRVSRFATLYRGVAADLARARTYGGSPELLYSLERMVGTGHNLFYRPPQRTWRRFRDFAGGGFAALARRLWKPIAIASVLFYLPALLCFAAIRARPEMARELVPAEMMARAENAAAKEARGEGYVEVPQIFMPVMATRLISNNVQVTFLAFAGGVLASLGSAYVLIMNGVLLGTVAAMFANVGQSLHLWTFVLPHGGIELTAICIAGGAGLWMGSGILLPGRRTRREVLVTRGREAVALIMGTAMMLVIAGMIEGFISPSDLPREAKLALAAVFASAMVAYFALAGRGEAAVAAAELAGER</sequence>
<organism evidence="7 8">
    <name type="scientific">Longimicrobium terrae</name>
    <dbReference type="NCBI Taxonomy" id="1639882"/>
    <lineage>
        <taxon>Bacteria</taxon>
        <taxon>Pseudomonadati</taxon>
        <taxon>Gemmatimonadota</taxon>
        <taxon>Longimicrobiia</taxon>
        <taxon>Longimicrobiales</taxon>
        <taxon>Longimicrobiaceae</taxon>
        <taxon>Longimicrobium</taxon>
    </lineage>
</organism>
<reference evidence="7 8" key="1">
    <citation type="submission" date="2020-08" db="EMBL/GenBank/DDBJ databases">
        <title>Genomic Encyclopedia of Type Strains, Phase IV (KMG-IV): sequencing the most valuable type-strain genomes for metagenomic binning, comparative biology and taxonomic classification.</title>
        <authorList>
            <person name="Goeker M."/>
        </authorList>
    </citation>
    <scope>NUCLEOTIDE SEQUENCE [LARGE SCALE GENOMIC DNA]</scope>
    <source>
        <strain evidence="7 8">DSM 29007</strain>
    </source>
</reference>
<feature type="transmembrane region" description="Helical" evidence="5">
    <location>
        <begin position="374"/>
        <end position="396"/>
    </location>
</feature>
<evidence type="ECO:0000256" key="2">
    <source>
        <dbReference type="ARBA" id="ARBA00022692"/>
    </source>
</evidence>